<evidence type="ECO:0000313" key="1">
    <source>
        <dbReference type="EnsemblMetazoa" id="GAUT001383-PA"/>
    </source>
</evidence>
<dbReference type="AlphaFoldDB" id="A0A1A9UDW3"/>
<protein>
    <submittedName>
        <fullName evidence="1">Uncharacterized protein</fullName>
    </submittedName>
</protein>
<proteinExistence type="predicted"/>
<dbReference type="Proteomes" id="UP000078200">
    <property type="component" value="Unassembled WGS sequence"/>
</dbReference>
<reference evidence="1" key="1">
    <citation type="submission" date="2020-05" db="UniProtKB">
        <authorList>
            <consortium name="EnsemblMetazoa"/>
        </authorList>
    </citation>
    <scope>IDENTIFICATION</scope>
    <source>
        <strain evidence="1">TTRI</strain>
    </source>
</reference>
<dbReference type="EnsemblMetazoa" id="GAUT001383-RA">
    <property type="protein sequence ID" value="GAUT001383-PA"/>
    <property type="gene ID" value="GAUT001383"/>
</dbReference>
<dbReference type="VEuPathDB" id="VectorBase:GAUT001383"/>
<organism evidence="1 2">
    <name type="scientific">Glossina austeni</name>
    <name type="common">Savannah tsetse fly</name>
    <dbReference type="NCBI Taxonomy" id="7395"/>
    <lineage>
        <taxon>Eukaryota</taxon>
        <taxon>Metazoa</taxon>
        <taxon>Ecdysozoa</taxon>
        <taxon>Arthropoda</taxon>
        <taxon>Hexapoda</taxon>
        <taxon>Insecta</taxon>
        <taxon>Pterygota</taxon>
        <taxon>Neoptera</taxon>
        <taxon>Endopterygota</taxon>
        <taxon>Diptera</taxon>
        <taxon>Brachycera</taxon>
        <taxon>Muscomorpha</taxon>
        <taxon>Hippoboscoidea</taxon>
        <taxon>Glossinidae</taxon>
        <taxon>Glossina</taxon>
    </lineage>
</organism>
<sequence>MCMENSQSITRERCVTPKLRSCDGFLLDDFVNTGFVCTMLHQRFGGKPLTVSHKKIFFGDLFRISLQIIIYAQTADAQNGKVGNVELEKEQLNLSADTPSNIKLKSLSNVKEAKE</sequence>
<evidence type="ECO:0000313" key="2">
    <source>
        <dbReference type="Proteomes" id="UP000078200"/>
    </source>
</evidence>
<keyword evidence="2" id="KW-1185">Reference proteome</keyword>
<accession>A0A1A9UDW3</accession>
<name>A0A1A9UDW3_GLOAU</name>